<keyword evidence="3" id="KW-1185">Reference proteome</keyword>
<dbReference type="AlphaFoldDB" id="A0A072TFK8"/>
<evidence type="ECO:0000313" key="2">
    <source>
        <dbReference type="EnsemblPlants" id="KEH16167"/>
    </source>
</evidence>
<dbReference type="EnsemblPlants" id="KEH16167">
    <property type="protein sequence ID" value="KEH16167"/>
    <property type="gene ID" value="MTR_0291s0030"/>
</dbReference>
<dbReference type="EMBL" id="KL403016">
    <property type="protein sequence ID" value="KEH16167.1"/>
    <property type="molecule type" value="Genomic_DNA"/>
</dbReference>
<proteinExistence type="predicted"/>
<reference evidence="1 3" key="1">
    <citation type="journal article" date="2011" name="Nature">
        <title>The Medicago genome provides insight into the evolution of rhizobial symbioses.</title>
        <authorList>
            <person name="Young N.D."/>
            <person name="Debelle F."/>
            <person name="Oldroyd G.E."/>
            <person name="Geurts R."/>
            <person name="Cannon S.B."/>
            <person name="Udvardi M.K."/>
            <person name="Benedito V.A."/>
            <person name="Mayer K.F."/>
            <person name="Gouzy J."/>
            <person name="Schoof H."/>
            <person name="Van de Peer Y."/>
            <person name="Proost S."/>
            <person name="Cook D.R."/>
            <person name="Meyers B.C."/>
            <person name="Spannagl M."/>
            <person name="Cheung F."/>
            <person name="De Mita S."/>
            <person name="Krishnakumar V."/>
            <person name="Gundlach H."/>
            <person name="Zhou S."/>
            <person name="Mudge J."/>
            <person name="Bharti A.K."/>
            <person name="Murray J.D."/>
            <person name="Naoumkina M.A."/>
            <person name="Rosen B."/>
            <person name="Silverstein K.A."/>
            <person name="Tang H."/>
            <person name="Rombauts S."/>
            <person name="Zhao P.X."/>
            <person name="Zhou P."/>
            <person name="Barbe V."/>
            <person name="Bardou P."/>
            <person name="Bechner M."/>
            <person name="Bellec A."/>
            <person name="Berger A."/>
            <person name="Berges H."/>
            <person name="Bidwell S."/>
            <person name="Bisseling T."/>
            <person name="Choisne N."/>
            <person name="Couloux A."/>
            <person name="Denny R."/>
            <person name="Deshpande S."/>
            <person name="Dai X."/>
            <person name="Doyle J.J."/>
            <person name="Dudez A.M."/>
            <person name="Farmer A.D."/>
            <person name="Fouteau S."/>
            <person name="Franken C."/>
            <person name="Gibelin C."/>
            <person name="Gish J."/>
            <person name="Goldstein S."/>
            <person name="Gonzalez A.J."/>
            <person name="Green P.J."/>
            <person name="Hallab A."/>
            <person name="Hartog M."/>
            <person name="Hua A."/>
            <person name="Humphray S.J."/>
            <person name="Jeong D.H."/>
            <person name="Jing Y."/>
            <person name="Jocker A."/>
            <person name="Kenton S.M."/>
            <person name="Kim D.J."/>
            <person name="Klee K."/>
            <person name="Lai H."/>
            <person name="Lang C."/>
            <person name="Lin S."/>
            <person name="Macmil S.L."/>
            <person name="Magdelenat G."/>
            <person name="Matthews L."/>
            <person name="McCorrison J."/>
            <person name="Monaghan E.L."/>
            <person name="Mun J.H."/>
            <person name="Najar F.Z."/>
            <person name="Nicholson C."/>
            <person name="Noirot C."/>
            <person name="O'Bleness M."/>
            <person name="Paule C.R."/>
            <person name="Poulain J."/>
            <person name="Prion F."/>
            <person name="Qin B."/>
            <person name="Qu C."/>
            <person name="Retzel E.F."/>
            <person name="Riddle C."/>
            <person name="Sallet E."/>
            <person name="Samain S."/>
            <person name="Samson N."/>
            <person name="Sanders I."/>
            <person name="Saurat O."/>
            <person name="Scarpelli C."/>
            <person name="Schiex T."/>
            <person name="Segurens B."/>
            <person name="Severin A.J."/>
            <person name="Sherrier D.J."/>
            <person name="Shi R."/>
            <person name="Sims S."/>
            <person name="Singer S.R."/>
            <person name="Sinharoy S."/>
            <person name="Sterck L."/>
            <person name="Viollet A."/>
            <person name="Wang B.B."/>
            <person name="Wang K."/>
            <person name="Wang M."/>
            <person name="Wang X."/>
            <person name="Warfsmann J."/>
            <person name="Weissenbach J."/>
            <person name="White D.D."/>
            <person name="White J.D."/>
            <person name="Wiley G.B."/>
            <person name="Wincker P."/>
            <person name="Xing Y."/>
            <person name="Yang L."/>
            <person name="Yao Z."/>
            <person name="Ying F."/>
            <person name="Zhai J."/>
            <person name="Zhou L."/>
            <person name="Zuber A."/>
            <person name="Denarie J."/>
            <person name="Dixon R.A."/>
            <person name="May G.D."/>
            <person name="Schwartz D.C."/>
            <person name="Rogers J."/>
            <person name="Quetier F."/>
            <person name="Town C.D."/>
            <person name="Roe B.A."/>
        </authorList>
    </citation>
    <scope>NUCLEOTIDE SEQUENCE [LARGE SCALE GENOMIC DNA]</scope>
    <source>
        <strain evidence="1">A17</strain>
        <strain evidence="2 3">cv. Jemalong A17</strain>
    </source>
</reference>
<sequence>METRQHQETNHDDAIKETTLRVRDPSGRRWWWWVGKASLVRMERNGTIPCYIYRNSKRY</sequence>
<evidence type="ECO:0000313" key="3">
    <source>
        <dbReference type="Proteomes" id="UP000002051"/>
    </source>
</evidence>
<reference evidence="2" key="3">
    <citation type="submission" date="2015-06" db="UniProtKB">
        <authorList>
            <consortium name="EnsemblPlants"/>
        </authorList>
    </citation>
    <scope>IDENTIFICATION</scope>
    <source>
        <strain evidence="2">cv. Jemalong A17</strain>
    </source>
</reference>
<gene>
    <name evidence="1" type="ORF">MTR_0291s0030</name>
</gene>
<dbReference type="Proteomes" id="UP000002051">
    <property type="component" value="Unassembled WGS sequence"/>
</dbReference>
<reference evidence="1 3" key="2">
    <citation type="journal article" date="2014" name="BMC Genomics">
        <title>An improved genome release (version Mt4.0) for the model legume Medicago truncatula.</title>
        <authorList>
            <person name="Tang H."/>
            <person name="Krishnakumar V."/>
            <person name="Bidwell S."/>
            <person name="Rosen B."/>
            <person name="Chan A."/>
            <person name="Zhou S."/>
            <person name="Gentzbittel L."/>
            <person name="Childs K.L."/>
            <person name="Yandell M."/>
            <person name="Gundlach H."/>
            <person name="Mayer K.F."/>
            <person name="Schwartz D.C."/>
            <person name="Town C.D."/>
        </authorList>
    </citation>
    <scope>GENOME REANNOTATION</scope>
    <source>
        <strain evidence="1">A17</strain>
        <strain evidence="2 3">cv. Jemalong A17</strain>
    </source>
</reference>
<accession>A0A072TFK8</accession>
<protein>
    <submittedName>
        <fullName evidence="1 2">Uncharacterized protein</fullName>
    </submittedName>
</protein>
<name>A0A072TFK8_MEDTR</name>
<evidence type="ECO:0000313" key="1">
    <source>
        <dbReference type="EMBL" id="KEH16167.1"/>
    </source>
</evidence>
<organism evidence="1 3">
    <name type="scientific">Medicago truncatula</name>
    <name type="common">Barrel medic</name>
    <name type="synonym">Medicago tribuloides</name>
    <dbReference type="NCBI Taxonomy" id="3880"/>
    <lineage>
        <taxon>Eukaryota</taxon>
        <taxon>Viridiplantae</taxon>
        <taxon>Streptophyta</taxon>
        <taxon>Embryophyta</taxon>
        <taxon>Tracheophyta</taxon>
        <taxon>Spermatophyta</taxon>
        <taxon>Magnoliopsida</taxon>
        <taxon>eudicotyledons</taxon>
        <taxon>Gunneridae</taxon>
        <taxon>Pentapetalae</taxon>
        <taxon>rosids</taxon>
        <taxon>fabids</taxon>
        <taxon>Fabales</taxon>
        <taxon>Fabaceae</taxon>
        <taxon>Papilionoideae</taxon>
        <taxon>50 kb inversion clade</taxon>
        <taxon>NPAAA clade</taxon>
        <taxon>Hologalegina</taxon>
        <taxon>IRL clade</taxon>
        <taxon>Trifolieae</taxon>
        <taxon>Medicago</taxon>
    </lineage>
</organism>
<dbReference type="HOGENOM" id="CLU_2964420_0_0_1"/>